<feature type="domain" description="HTH myb-type" evidence="6">
    <location>
        <begin position="63"/>
        <end position="114"/>
    </location>
</feature>
<dbReference type="AlphaFoldDB" id="A0A1J4K335"/>
<reference evidence="7" key="1">
    <citation type="submission" date="2016-10" db="EMBL/GenBank/DDBJ databases">
        <authorList>
            <person name="Benchimol M."/>
            <person name="Almeida L.G."/>
            <person name="Vasconcelos A.T."/>
            <person name="Perreira-Neves A."/>
            <person name="Rosa I.A."/>
            <person name="Tasca T."/>
            <person name="Bogo M.R."/>
            <person name="de Souza W."/>
        </authorList>
    </citation>
    <scope>NUCLEOTIDE SEQUENCE [LARGE SCALE GENOMIC DNA]</scope>
    <source>
        <strain evidence="7">K</strain>
    </source>
</reference>
<dbReference type="GeneID" id="94827808"/>
<evidence type="ECO:0000259" key="5">
    <source>
        <dbReference type="PROSITE" id="PS50090"/>
    </source>
</evidence>
<dbReference type="InterPro" id="IPR051575">
    <property type="entry name" value="Myb-like_DNA-bd"/>
</dbReference>
<dbReference type="InterPro" id="IPR017930">
    <property type="entry name" value="Myb_dom"/>
</dbReference>
<keyword evidence="4" id="KW-0539">Nucleus</keyword>
<proteinExistence type="predicted"/>
<dbReference type="Proteomes" id="UP000179807">
    <property type="component" value="Unassembled WGS sequence"/>
</dbReference>
<dbReference type="InterPro" id="IPR009057">
    <property type="entry name" value="Homeodomain-like_sf"/>
</dbReference>
<evidence type="ECO:0000259" key="6">
    <source>
        <dbReference type="PROSITE" id="PS51294"/>
    </source>
</evidence>
<dbReference type="GO" id="GO:0000978">
    <property type="term" value="F:RNA polymerase II cis-regulatory region sequence-specific DNA binding"/>
    <property type="evidence" value="ECO:0007669"/>
    <property type="project" value="TreeGrafter"/>
</dbReference>
<comment type="caution">
    <text evidence="7">The sequence shown here is derived from an EMBL/GenBank/DDBJ whole genome shotgun (WGS) entry which is preliminary data.</text>
</comment>
<name>A0A1J4K335_9EUKA</name>
<organism evidence="7 8">
    <name type="scientific">Tritrichomonas foetus</name>
    <dbReference type="NCBI Taxonomy" id="1144522"/>
    <lineage>
        <taxon>Eukaryota</taxon>
        <taxon>Metamonada</taxon>
        <taxon>Parabasalia</taxon>
        <taxon>Tritrichomonadida</taxon>
        <taxon>Tritrichomonadidae</taxon>
        <taxon>Tritrichomonas</taxon>
    </lineage>
</organism>
<keyword evidence="3" id="KW-0804">Transcription</keyword>
<dbReference type="SMART" id="SM00717">
    <property type="entry name" value="SANT"/>
    <property type="match status" value="2"/>
</dbReference>
<dbReference type="GO" id="GO:0042795">
    <property type="term" value="P:snRNA transcription by RNA polymerase II"/>
    <property type="evidence" value="ECO:0007669"/>
    <property type="project" value="TreeGrafter"/>
</dbReference>
<evidence type="ECO:0000256" key="2">
    <source>
        <dbReference type="ARBA" id="ARBA00023125"/>
    </source>
</evidence>
<feature type="domain" description="HTH myb-type" evidence="6">
    <location>
        <begin position="115"/>
        <end position="169"/>
    </location>
</feature>
<dbReference type="Gene3D" id="1.10.10.60">
    <property type="entry name" value="Homeodomain-like"/>
    <property type="match status" value="2"/>
</dbReference>
<keyword evidence="8" id="KW-1185">Reference proteome</keyword>
<evidence type="ECO:0000256" key="1">
    <source>
        <dbReference type="ARBA" id="ARBA00023015"/>
    </source>
</evidence>
<dbReference type="InterPro" id="IPR001005">
    <property type="entry name" value="SANT/Myb"/>
</dbReference>
<dbReference type="Pfam" id="PF13921">
    <property type="entry name" value="Myb_DNA-bind_6"/>
    <property type="match status" value="1"/>
</dbReference>
<keyword evidence="2" id="KW-0238">DNA-binding</keyword>
<dbReference type="PROSITE" id="PS51294">
    <property type="entry name" value="HTH_MYB"/>
    <property type="match status" value="2"/>
</dbReference>
<dbReference type="GO" id="GO:0042796">
    <property type="term" value="P:snRNA transcription by RNA polymerase III"/>
    <property type="evidence" value="ECO:0007669"/>
    <property type="project" value="TreeGrafter"/>
</dbReference>
<accession>A0A1J4K335</accession>
<evidence type="ECO:0000313" key="8">
    <source>
        <dbReference type="Proteomes" id="UP000179807"/>
    </source>
</evidence>
<dbReference type="GO" id="GO:0001006">
    <property type="term" value="F:RNA polymerase III type 3 promoter sequence-specific DNA binding"/>
    <property type="evidence" value="ECO:0007669"/>
    <property type="project" value="TreeGrafter"/>
</dbReference>
<dbReference type="RefSeq" id="XP_068357270.1">
    <property type="nucleotide sequence ID" value="XM_068493104.1"/>
</dbReference>
<evidence type="ECO:0000256" key="3">
    <source>
        <dbReference type="ARBA" id="ARBA00023163"/>
    </source>
</evidence>
<dbReference type="PROSITE" id="PS50090">
    <property type="entry name" value="MYB_LIKE"/>
    <property type="match status" value="2"/>
</dbReference>
<dbReference type="PANTHER" id="PTHR46621:SF1">
    <property type="entry name" value="SNRNA-ACTIVATING PROTEIN COMPLEX SUBUNIT 4"/>
    <property type="match status" value="1"/>
</dbReference>
<feature type="domain" description="Myb-like" evidence="5">
    <location>
        <begin position="115"/>
        <end position="165"/>
    </location>
</feature>
<dbReference type="VEuPathDB" id="TrichDB:TRFO_06445"/>
<gene>
    <name evidence="7" type="ORF">TRFO_06445</name>
</gene>
<evidence type="ECO:0000256" key="4">
    <source>
        <dbReference type="ARBA" id="ARBA00023242"/>
    </source>
</evidence>
<feature type="domain" description="Myb-like" evidence="5">
    <location>
        <begin position="63"/>
        <end position="114"/>
    </location>
</feature>
<dbReference type="GO" id="GO:0019185">
    <property type="term" value="C:snRNA-activating protein complex"/>
    <property type="evidence" value="ECO:0007669"/>
    <property type="project" value="TreeGrafter"/>
</dbReference>
<evidence type="ECO:0000313" key="7">
    <source>
        <dbReference type="EMBL" id="OHT04134.1"/>
    </source>
</evidence>
<dbReference type="SUPFAM" id="SSF46689">
    <property type="entry name" value="Homeodomain-like"/>
    <property type="match status" value="1"/>
</dbReference>
<keyword evidence="1" id="KW-0805">Transcription regulation</keyword>
<dbReference type="EMBL" id="MLAK01000804">
    <property type="protein sequence ID" value="OHT04134.1"/>
    <property type="molecule type" value="Genomic_DNA"/>
</dbReference>
<protein>
    <submittedName>
        <fullName evidence="7">Myb-like DNA-binding domain containing protein</fullName>
    </submittedName>
</protein>
<dbReference type="CDD" id="cd00167">
    <property type="entry name" value="SANT"/>
    <property type="match status" value="2"/>
</dbReference>
<dbReference type="PANTHER" id="PTHR46621">
    <property type="entry name" value="SNRNA-ACTIVATING PROTEIN COMPLEX SUBUNIT 4"/>
    <property type="match status" value="1"/>
</dbReference>
<sequence length="273" mass="31744">MIHSHTLHRSIINMANSIHLKGPQTIRTDPVFMTTLANSNINPMNTPSLNYSNSAKLQPKQERKSHPRCSFTYEEDCLLVDLVTHFGTDSWITVASFMGGRNPRQCKDRYMCYLSPTIRNDPFTKEEDDLLREKYREIGPKWVKISKFFGNRTDISIKCRWAVLNRRDQKKATRIRKAKKPPVTTSYFIPFNSMLNQTSMSSPIIQNNTNVQKFDIIKNQQNIKPFIEKCDNQISINPKETVENSLENSGVYFDWESCWDIALNELKNEIDVD</sequence>